<feature type="chain" id="PRO_5028199616" evidence="4">
    <location>
        <begin position="18"/>
        <end position="429"/>
    </location>
</feature>
<reference evidence="5" key="1">
    <citation type="submission" date="2025-08" db="UniProtKB">
        <authorList>
            <consortium name="RefSeq"/>
        </authorList>
    </citation>
    <scope>IDENTIFICATION</scope>
    <source>
        <tissue evidence="5">Whole insect</tissue>
    </source>
</reference>
<evidence type="ECO:0000256" key="3">
    <source>
        <dbReference type="SAM" id="MobiDB-lite"/>
    </source>
</evidence>
<dbReference type="InParanoid" id="A0A6P7F7I2"/>
<organism evidence="5">
    <name type="scientific">Diabrotica virgifera virgifera</name>
    <name type="common">western corn rootworm</name>
    <dbReference type="NCBI Taxonomy" id="50390"/>
    <lineage>
        <taxon>Eukaryota</taxon>
        <taxon>Metazoa</taxon>
        <taxon>Ecdysozoa</taxon>
        <taxon>Arthropoda</taxon>
        <taxon>Hexapoda</taxon>
        <taxon>Insecta</taxon>
        <taxon>Pterygota</taxon>
        <taxon>Neoptera</taxon>
        <taxon>Endopterygota</taxon>
        <taxon>Coleoptera</taxon>
        <taxon>Polyphaga</taxon>
        <taxon>Cucujiformia</taxon>
        <taxon>Chrysomeloidea</taxon>
        <taxon>Chrysomelidae</taxon>
        <taxon>Galerucinae</taxon>
        <taxon>Diabroticina</taxon>
        <taxon>Diabroticites</taxon>
        <taxon>Diabrotica</taxon>
    </lineage>
</organism>
<sequence length="429" mass="48353">MLLTTVWAIFFISSSLAIEEPIRAQNLKPRHFNPHPFQNNPNRRSDRVGPVVFNENQSLQRPAPVQDVPYLRVVKKYKKKKVGRFDVEDEKINPQLQQALAKHGAKVLKLPPEKLARDHIPFVREIEKHHPNYAFSYKVLDHSSGDDFSHSQVQDSRTTNGEYRVKLPDGRLQIVSYTADQNGYKADVKYMESEDINNNVYHPQNMIFISLTGRQKITESEVVELLNKAFMKVAIMEKTVSGFSSSGICPLDPDKFNKDDFAAYQSSKGNYSKITIGNPYKHAIEYKIGGSSGKKTIKGREPQEKGGTESHKKLPLPLNVQIFTTNARDYHNPGSYVPIVASTPHTYHAKDISHYRQNPILPEIINNGDQGIVLPLSTPSSFVLTDQHGQVIDNIKLVTSTAVPYVVSSTPMPHFVTIHSTASPSRSYH</sequence>
<dbReference type="GO" id="GO:0005615">
    <property type="term" value="C:extracellular space"/>
    <property type="evidence" value="ECO:0007669"/>
    <property type="project" value="TreeGrafter"/>
</dbReference>
<dbReference type="GO" id="GO:0042302">
    <property type="term" value="F:structural constituent of cuticle"/>
    <property type="evidence" value="ECO:0007669"/>
    <property type="project" value="UniProtKB-UniRule"/>
</dbReference>
<dbReference type="RefSeq" id="XP_028130802.1">
    <property type="nucleotide sequence ID" value="XM_028275001.1"/>
</dbReference>
<dbReference type="InterPro" id="IPR031311">
    <property type="entry name" value="CHIT_BIND_RR_consensus"/>
</dbReference>
<evidence type="ECO:0000256" key="2">
    <source>
        <dbReference type="PROSITE-ProRule" id="PRU00497"/>
    </source>
</evidence>
<dbReference type="PROSITE" id="PS00233">
    <property type="entry name" value="CHIT_BIND_RR_1"/>
    <property type="match status" value="1"/>
</dbReference>
<dbReference type="InterPro" id="IPR051217">
    <property type="entry name" value="Insect_Cuticle_Struc_Prot"/>
</dbReference>
<evidence type="ECO:0000256" key="4">
    <source>
        <dbReference type="SAM" id="SignalP"/>
    </source>
</evidence>
<evidence type="ECO:0000313" key="5">
    <source>
        <dbReference type="RefSeq" id="XP_028130802.1"/>
    </source>
</evidence>
<proteinExistence type="predicted"/>
<protein>
    <submittedName>
        <fullName evidence="5">Uncharacterized protein LOC114326585</fullName>
    </submittedName>
</protein>
<dbReference type="Pfam" id="PF00379">
    <property type="entry name" value="Chitin_bind_4"/>
    <property type="match status" value="1"/>
</dbReference>
<keyword evidence="1 2" id="KW-0193">Cuticle</keyword>
<dbReference type="InterPro" id="IPR000618">
    <property type="entry name" value="Insect_cuticle"/>
</dbReference>
<feature type="signal peptide" evidence="4">
    <location>
        <begin position="1"/>
        <end position="17"/>
    </location>
</feature>
<gene>
    <name evidence="5" type="primary">LOC114326585</name>
</gene>
<feature type="region of interest" description="Disordered" evidence="3">
    <location>
        <begin position="292"/>
        <end position="312"/>
    </location>
</feature>
<dbReference type="PROSITE" id="PS51155">
    <property type="entry name" value="CHIT_BIND_RR_2"/>
    <property type="match status" value="1"/>
</dbReference>
<dbReference type="AlphaFoldDB" id="A0A6P7F7I2"/>
<dbReference type="GO" id="GO:0031012">
    <property type="term" value="C:extracellular matrix"/>
    <property type="evidence" value="ECO:0007669"/>
    <property type="project" value="TreeGrafter"/>
</dbReference>
<accession>A0A6P7F7I2</accession>
<name>A0A6P7F7I2_DIAVI</name>
<evidence type="ECO:0000256" key="1">
    <source>
        <dbReference type="ARBA" id="ARBA00022460"/>
    </source>
</evidence>
<dbReference type="OrthoDB" id="6382199at2759"/>
<dbReference type="PANTHER" id="PTHR12236">
    <property type="entry name" value="STRUCTURAL CONTITUENT OF CUTICLE"/>
    <property type="match status" value="1"/>
</dbReference>
<dbReference type="PANTHER" id="PTHR12236:SF79">
    <property type="entry name" value="CUTICULAR PROTEIN 50CB-RELATED"/>
    <property type="match status" value="1"/>
</dbReference>
<keyword evidence="4" id="KW-0732">Signal</keyword>
<feature type="compositionally biased region" description="Basic and acidic residues" evidence="3">
    <location>
        <begin position="298"/>
        <end position="312"/>
    </location>
</feature>